<evidence type="ECO:0000256" key="4">
    <source>
        <dbReference type="ARBA" id="ARBA00023136"/>
    </source>
</evidence>
<keyword evidence="7" id="KW-1185">Reference proteome</keyword>
<dbReference type="STRING" id="996801.BW723_06945"/>
<feature type="transmembrane region" description="Helical" evidence="5">
    <location>
        <begin position="51"/>
        <end position="70"/>
    </location>
</feature>
<evidence type="ECO:0000256" key="5">
    <source>
        <dbReference type="SAM" id="Phobius"/>
    </source>
</evidence>
<dbReference type="Pfam" id="PF13564">
    <property type="entry name" value="DoxX_2"/>
    <property type="match status" value="1"/>
</dbReference>
<evidence type="ECO:0000256" key="3">
    <source>
        <dbReference type="ARBA" id="ARBA00022989"/>
    </source>
</evidence>
<organism evidence="6 7">
    <name type="scientific">Polaribacter reichenbachii</name>
    <dbReference type="NCBI Taxonomy" id="996801"/>
    <lineage>
        <taxon>Bacteria</taxon>
        <taxon>Pseudomonadati</taxon>
        <taxon>Bacteroidota</taxon>
        <taxon>Flavobacteriia</taxon>
        <taxon>Flavobacteriales</taxon>
        <taxon>Flavobacteriaceae</taxon>
    </lineage>
</organism>
<feature type="transmembrane region" description="Helical" evidence="5">
    <location>
        <begin position="12"/>
        <end position="31"/>
    </location>
</feature>
<evidence type="ECO:0000256" key="2">
    <source>
        <dbReference type="ARBA" id="ARBA00022692"/>
    </source>
</evidence>
<evidence type="ECO:0000256" key="1">
    <source>
        <dbReference type="ARBA" id="ARBA00004141"/>
    </source>
</evidence>
<dbReference type="InterPro" id="IPR032808">
    <property type="entry name" value="DoxX"/>
</dbReference>
<keyword evidence="2 5" id="KW-0812">Transmembrane</keyword>
<dbReference type="GO" id="GO:0016020">
    <property type="term" value="C:membrane"/>
    <property type="evidence" value="ECO:0007669"/>
    <property type="project" value="UniProtKB-SubCell"/>
</dbReference>
<feature type="transmembrane region" description="Helical" evidence="5">
    <location>
        <begin position="82"/>
        <end position="101"/>
    </location>
</feature>
<comment type="subcellular location">
    <subcellularLocation>
        <location evidence="1">Membrane</location>
        <topology evidence="1">Multi-pass membrane protein</topology>
    </subcellularLocation>
</comment>
<feature type="transmembrane region" description="Helical" evidence="5">
    <location>
        <begin position="107"/>
        <end position="124"/>
    </location>
</feature>
<dbReference type="OrthoDB" id="3385086at2"/>
<comment type="caution">
    <text evidence="6">The sequence shown here is derived from an EMBL/GenBank/DDBJ whole genome shotgun (WGS) entry which is preliminary data.</text>
</comment>
<gene>
    <name evidence="6" type="ORF">LPB301_02545</name>
</gene>
<reference evidence="7" key="1">
    <citation type="submission" date="2016-02" db="EMBL/GenBank/DDBJ databases">
        <title>Paenibacillus sp. LPB0068, isolated from Crassostrea gigas.</title>
        <authorList>
            <person name="Shin S.-K."/>
            <person name="Yi H."/>
        </authorList>
    </citation>
    <scope>NUCLEOTIDE SEQUENCE [LARGE SCALE GENOMIC DNA]</scope>
    <source>
        <strain evidence="7">KCTC 23969</strain>
    </source>
</reference>
<name>A0A1B8U5V0_9FLAO</name>
<dbReference type="RefSeq" id="WP_068356995.1">
    <property type="nucleotide sequence ID" value="NZ_CP019337.1"/>
</dbReference>
<sequence>MTTQKTNKVLNIVLWIAQVLVALMLLWGGYAKLATPLEELSKMMPWAAENQSLLTFTGIIDVLGGLGLLLPSLLKIKPQFTVYAAYGTMTLMVAAAIFHISRGEYEAIAINIIIFLIALFVAWGRTKKAPILPKI</sequence>
<evidence type="ECO:0000313" key="7">
    <source>
        <dbReference type="Proteomes" id="UP000092612"/>
    </source>
</evidence>
<dbReference type="KEGG" id="prn:BW723_06945"/>
<evidence type="ECO:0008006" key="8">
    <source>
        <dbReference type="Google" id="ProtNLM"/>
    </source>
</evidence>
<keyword evidence="3 5" id="KW-1133">Transmembrane helix</keyword>
<accession>A0A1B8U5V0</accession>
<dbReference type="AlphaFoldDB" id="A0A1B8U5V0"/>
<keyword evidence="4 5" id="KW-0472">Membrane</keyword>
<protein>
    <recommendedName>
        <fullName evidence="8">DoxX family protein</fullName>
    </recommendedName>
</protein>
<evidence type="ECO:0000313" key="6">
    <source>
        <dbReference type="EMBL" id="OBY67235.1"/>
    </source>
</evidence>
<dbReference type="Proteomes" id="UP000092612">
    <property type="component" value="Unassembled WGS sequence"/>
</dbReference>
<dbReference type="EMBL" id="LSFL01000005">
    <property type="protein sequence ID" value="OBY67235.1"/>
    <property type="molecule type" value="Genomic_DNA"/>
</dbReference>
<proteinExistence type="predicted"/>